<reference evidence="1" key="1">
    <citation type="submission" date="2021-02" db="EMBL/GenBank/DDBJ databases">
        <authorList>
            <person name="Dougan E. K."/>
            <person name="Rhodes N."/>
            <person name="Thang M."/>
            <person name="Chan C."/>
        </authorList>
    </citation>
    <scope>NUCLEOTIDE SEQUENCE</scope>
</reference>
<protein>
    <submittedName>
        <fullName evidence="1">Uncharacterized protein</fullName>
    </submittedName>
</protein>
<sequence length="327" mass="36769">MSLVEESKPLAIVPAAATIRANDDHNFAPPNTEFWPKGTFSPASNGFAGQGYCLSLGSSNPHDVQITHFFWHCMGSESQTFHGRLHRLCTDCWVLRPTLAARAKEGSLFVLERIYCGRHGMQWVMLNEEALKEINKIVPLAHPSIELDERLDRWDSSLRRPAPQSFLGPPESVVSQGESPACATAWRIAAVPRSPWRAELGGLDLMQLAVQTPRPQGTATPSAEVPGTYVWTNHHLLRNVFFLDVLRWDLAAILPDVETLLVPCRFVRAARHRRRGRLLGSCSRLAQRRQTARRSRRSFGGGSWRSASRLWTRRCTSTAMRWRTGAE</sequence>
<evidence type="ECO:0000313" key="1">
    <source>
        <dbReference type="EMBL" id="CAE8581556.1"/>
    </source>
</evidence>
<proteinExistence type="predicted"/>
<gene>
    <name evidence="1" type="ORF">PGLA1383_LOCUS580</name>
</gene>
<name>A0A813D051_POLGL</name>
<evidence type="ECO:0000313" key="2">
    <source>
        <dbReference type="Proteomes" id="UP000654075"/>
    </source>
</evidence>
<comment type="caution">
    <text evidence="1">The sequence shown here is derived from an EMBL/GenBank/DDBJ whole genome shotgun (WGS) entry which is preliminary data.</text>
</comment>
<dbReference type="Proteomes" id="UP000654075">
    <property type="component" value="Unassembled WGS sequence"/>
</dbReference>
<keyword evidence="2" id="KW-1185">Reference proteome</keyword>
<dbReference type="EMBL" id="CAJNNV010000134">
    <property type="protein sequence ID" value="CAE8581556.1"/>
    <property type="molecule type" value="Genomic_DNA"/>
</dbReference>
<organism evidence="1 2">
    <name type="scientific">Polarella glacialis</name>
    <name type="common">Dinoflagellate</name>
    <dbReference type="NCBI Taxonomy" id="89957"/>
    <lineage>
        <taxon>Eukaryota</taxon>
        <taxon>Sar</taxon>
        <taxon>Alveolata</taxon>
        <taxon>Dinophyceae</taxon>
        <taxon>Suessiales</taxon>
        <taxon>Suessiaceae</taxon>
        <taxon>Polarella</taxon>
    </lineage>
</organism>
<dbReference type="AlphaFoldDB" id="A0A813D051"/>
<accession>A0A813D051</accession>